<evidence type="ECO:0000256" key="1">
    <source>
        <dbReference type="SAM" id="MobiDB-lite"/>
    </source>
</evidence>
<organism evidence="2 3">
    <name type="scientific">Prymnesium parvum</name>
    <name type="common">Toxic golden alga</name>
    <dbReference type="NCBI Taxonomy" id="97485"/>
    <lineage>
        <taxon>Eukaryota</taxon>
        <taxon>Haptista</taxon>
        <taxon>Haptophyta</taxon>
        <taxon>Prymnesiophyceae</taxon>
        <taxon>Prymnesiales</taxon>
        <taxon>Prymnesiaceae</taxon>
        <taxon>Prymnesium</taxon>
    </lineage>
</organism>
<dbReference type="AlphaFoldDB" id="A0AB34K8U2"/>
<keyword evidence="3" id="KW-1185">Reference proteome</keyword>
<name>A0AB34K8U2_PRYPA</name>
<sequence length="211" mass="22284">MRSPTPTGAEEATSPTVVPLSYVPAGALEAAIAGKLSHLSKPATLHPVEESPKKRPSAAGSLARGASTLEEMARHLDDRSIVRESAHASGRSHSNWLPRWGGSRRTPADALHDLEGKAPRPLSSADGARCDEEPDWVFALRWGGKGAGALHAQLQQEQSEPRLTSDGTPCERAQHRRAALSSSGDASHLAASARRVVGVLPARGHRRSAST</sequence>
<dbReference type="Proteomes" id="UP001515480">
    <property type="component" value="Unassembled WGS sequence"/>
</dbReference>
<gene>
    <name evidence="2" type="ORF">AB1Y20_001620</name>
</gene>
<comment type="caution">
    <text evidence="2">The sequence shown here is derived from an EMBL/GenBank/DDBJ whole genome shotgun (WGS) entry which is preliminary data.</text>
</comment>
<feature type="compositionally biased region" description="Basic and acidic residues" evidence="1">
    <location>
        <begin position="106"/>
        <end position="118"/>
    </location>
</feature>
<accession>A0AB34K8U2</accession>
<feature type="region of interest" description="Disordered" evidence="1">
    <location>
        <begin position="43"/>
        <end position="129"/>
    </location>
</feature>
<dbReference type="EMBL" id="JBGBPQ010000001">
    <property type="protein sequence ID" value="KAL1530721.1"/>
    <property type="molecule type" value="Genomic_DNA"/>
</dbReference>
<proteinExistence type="predicted"/>
<feature type="compositionally biased region" description="Basic and acidic residues" evidence="1">
    <location>
        <begin position="71"/>
        <end position="86"/>
    </location>
</feature>
<evidence type="ECO:0000313" key="2">
    <source>
        <dbReference type="EMBL" id="KAL1530721.1"/>
    </source>
</evidence>
<reference evidence="2 3" key="1">
    <citation type="journal article" date="2024" name="Science">
        <title>Giant polyketide synthase enzymes in the biosynthesis of giant marine polyether toxins.</title>
        <authorList>
            <person name="Fallon T.R."/>
            <person name="Shende V.V."/>
            <person name="Wierzbicki I.H."/>
            <person name="Pendleton A.L."/>
            <person name="Watervoot N.F."/>
            <person name="Auber R.P."/>
            <person name="Gonzalez D.J."/>
            <person name="Wisecaver J.H."/>
            <person name="Moore B.S."/>
        </authorList>
    </citation>
    <scope>NUCLEOTIDE SEQUENCE [LARGE SCALE GENOMIC DNA]</scope>
    <source>
        <strain evidence="2 3">12B1</strain>
    </source>
</reference>
<feature type="region of interest" description="Disordered" evidence="1">
    <location>
        <begin position="152"/>
        <end position="190"/>
    </location>
</feature>
<evidence type="ECO:0000313" key="3">
    <source>
        <dbReference type="Proteomes" id="UP001515480"/>
    </source>
</evidence>
<feature type="compositionally biased region" description="Polar residues" evidence="1">
    <location>
        <begin position="153"/>
        <end position="167"/>
    </location>
</feature>
<protein>
    <submittedName>
        <fullName evidence="2">Uncharacterized protein</fullName>
    </submittedName>
</protein>